<gene>
    <name evidence="12" type="ORF">PhCBS80983_g02508</name>
</gene>
<dbReference type="NCBIfam" id="TIGR00233">
    <property type="entry name" value="trpS"/>
    <property type="match status" value="1"/>
</dbReference>
<keyword evidence="5 11" id="KW-0547">Nucleotide-binding</keyword>
<evidence type="ECO:0000256" key="2">
    <source>
        <dbReference type="ARBA" id="ARBA00005594"/>
    </source>
</evidence>
<dbReference type="InterPro" id="IPR001412">
    <property type="entry name" value="aa-tRNA-synth_I_CS"/>
</dbReference>
<dbReference type="Proteomes" id="UP000318582">
    <property type="component" value="Unassembled WGS sequence"/>
</dbReference>
<evidence type="ECO:0000313" key="12">
    <source>
        <dbReference type="EMBL" id="TPX59360.1"/>
    </source>
</evidence>
<keyword evidence="13" id="KW-1185">Reference proteome</keyword>
<dbReference type="Pfam" id="PF00579">
    <property type="entry name" value="tRNA-synt_1b"/>
    <property type="match status" value="1"/>
</dbReference>
<dbReference type="InterPro" id="IPR024109">
    <property type="entry name" value="Trp-tRNA-ligase_bac-type"/>
</dbReference>
<dbReference type="Gene3D" id="1.10.240.10">
    <property type="entry name" value="Tyrosyl-Transfer RNA Synthetase"/>
    <property type="match status" value="1"/>
</dbReference>
<evidence type="ECO:0000256" key="5">
    <source>
        <dbReference type="ARBA" id="ARBA00022741"/>
    </source>
</evidence>
<comment type="subcellular location">
    <subcellularLocation>
        <location evidence="1">Mitochondrion</location>
    </subcellularLocation>
</comment>
<dbReference type="STRING" id="109895.A0A507E8G4"/>
<dbReference type="PANTHER" id="PTHR43766">
    <property type="entry name" value="TRYPTOPHAN--TRNA LIGASE, MITOCHONDRIAL"/>
    <property type="match status" value="1"/>
</dbReference>
<name>A0A507E8G4_9FUNG</name>
<dbReference type="GO" id="GO:0005759">
    <property type="term" value="C:mitochondrial matrix"/>
    <property type="evidence" value="ECO:0007669"/>
    <property type="project" value="TreeGrafter"/>
</dbReference>
<dbReference type="AlphaFoldDB" id="A0A507E8G4"/>
<evidence type="ECO:0000256" key="11">
    <source>
        <dbReference type="RuleBase" id="RU363036"/>
    </source>
</evidence>
<evidence type="ECO:0000313" key="13">
    <source>
        <dbReference type="Proteomes" id="UP000318582"/>
    </source>
</evidence>
<dbReference type="EC" id="6.1.1.2" evidence="3"/>
<evidence type="ECO:0000256" key="1">
    <source>
        <dbReference type="ARBA" id="ARBA00004173"/>
    </source>
</evidence>
<keyword evidence="6 11" id="KW-0067">ATP-binding</keyword>
<dbReference type="InterPro" id="IPR014729">
    <property type="entry name" value="Rossmann-like_a/b/a_fold"/>
</dbReference>
<dbReference type="InterPro" id="IPR050203">
    <property type="entry name" value="Trp-tRNA_synthetase"/>
</dbReference>
<evidence type="ECO:0000256" key="3">
    <source>
        <dbReference type="ARBA" id="ARBA00013161"/>
    </source>
</evidence>
<comment type="similarity">
    <text evidence="2 11">Belongs to the class-I aminoacyl-tRNA synthetase family.</text>
</comment>
<evidence type="ECO:0000256" key="7">
    <source>
        <dbReference type="ARBA" id="ARBA00022917"/>
    </source>
</evidence>
<dbReference type="EMBL" id="QEAQ01000026">
    <property type="protein sequence ID" value="TPX59360.1"/>
    <property type="molecule type" value="Genomic_DNA"/>
</dbReference>
<dbReference type="PROSITE" id="PS00178">
    <property type="entry name" value="AA_TRNA_LIGASE_I"/>
    <property type="match status" value="1"/>
</dbReference>
<sequence length="408" mass="45145">MRPTLNMHRRCLFRHHISRPLSTNPPRKSFQPLVLSGIQPTAVPHLGNYLGALANWVRLQDDAAFRGGGDAANGSRVLYSIVDLHALTMPQDPATLRKNVKDMAACLLACGIDPKKSIMFRQSKVLEHSELAWLLFCRTPMGWLSRMHQWKTKLQMIQQNNPDAPQTTAANATMNLISETTADGELDRVADDGALAGLNVGLFTYPVLQAADILIYRSTQVPIGEDQVQHMELAQMAARSFNAHYKKEVFPIPKGFYASSSSKRILSLRNPTSKMSKSDTSEASRINLDDTPEQIRSKIRKATVDSSVGITYDPAHRPGVANLINIYSSFSNETPEAIADRFSGSGNKEFKDAVAEAVVAGLSPIRDELVRLRKDPGFVETVLQDGEERARMIAARTLRDVQKVVGLR</sequence>
<dbReference type="InterPro" id="IPR002305">
    <property type="entry name" value="aa-tRNA-synth_Ic"/>
</dbReference>
<dbReference type="InterPro" id="IPR002306">
    <property type="entry name" value="Trp-tRNA-ligase"/>
</dbReference>
<evidence type="ECO:0000256" key="6">
    <source>
        <dbReference type="ARBA" id="ARBA00022840"/>
    </source>
</evidence>
<accession>A0A507E8G4</accession>
<dbReference type="SUPFAM" id="SSF52374">
    <property type="entry name" value="Nucleotidylyl transferase"/>
    <property type="match status" value="1"/>
</dbReference>
<reference evidence="12 13" key="1">
    <citation type="journal article" date="2019" name="Sci. Rep.">
        <title>Comparative genomics of chytrid fungi reveal insights into the obligate biotrophic and pathogenic lifestyle of Synchytrium endobioticum.</title>
        <authorList>
            <person name="van de Vossenberg B.T.L.H."/>
            <person name="Warris S."/>
            <person name="Nguyen H.D.T."/>
            <person name="van Gent-Pelzer M.P.E."/>
            <person name="Joly D.L."/>
            <person name="van de Geest H.C."/>
            <person name="Bonants P.J.M."/>
            <person name="Smith D.S."/>
            <person name="Levesque C.A."/>
            <person name="van der Lee T.A.J."/>
        </authorList>
    </citation>
    <scope>NUCLEOTIDE SEQUENCE [LARGE SCALE GENOMIC DNA]</scope>
    <source>
        <strain evidence="12 13">CBS 809.83</strain>
    </source>
</reference>
<evidence type="ECO:0000256" key="4">
    <source>
        <dbReference type="ARBA" id="ARBA00022598"/>
    </source>
</evidence>
<organism evidence="12 13">
    <name type="scientific">Powellomyces hirtus</name>
    <dbReference type="NCBI Taxonomy" id="109895"/>
    <lineage>
        <taxon>Eukaryota</taxon>
        <taxon>Fungi</taxon>
        <taxon>Fungi incertae sedis</taxon>
        <taxon>Chytridiomycota</taxon>
        <taxon>Chytridiomycota incertae sedis</taxon>
        <taxon>Chytridiomycetes</taxon>
        <taxon>Spizellomycetales</taxon>
        <taxon>Powellomycetaceae</taxon>
        <taxon>Powellomyces</taxon>
    </lineage>
</organism>
<dbReference type="GO" id="GO:0004830">
    <property type="term" value="F:tryptophan-tRNA ligase activity"/>
    <property type="evidence" value="ECO:0007669"/>
    <property type="project" value="UniProtKB-EC"/>
</dbReference>
<dbReference type="PANTHER" id="PTHR43766:SF1">
    <property type="entry name" value="TRYPTOPHAN--TRNA LIGASE, MITOCHONDRIAL"/>
    <property type="match status" value="1"/>
</dbReference>
<proteinExistence type="inferred from homology"/>
<dbReference type="HAMAP" id="MF_00140_B">
    <property type="entry name" value="Trp_tRNA_synth_B"/>
    <property type="match status" value="1"/>
</dbReference>
<evidence type="ECO:0000256" key="10">
    <source>
        <dbReference type="ARBA" id="ARBA00049929"/>
    </source>
</evidence>
<keyword evidence="4 11" id="KW-0436">Ligase</keyword>
<comment type="caution">
    <text evidence="12">The sequence shown here is derived from an EMBL/GenBank/DDBJ whole genome shotgun (WGS) entry which is preliminary data.</text>
</comment>
<dbReference type="GO" id="GO:0005524">
    <property type="term" value="F:ATP binding"/>
    <property type="evidence" value="ECO:0007669"/>
    <property type="project" value="UniProtKB-KW"/>
</dbReference>
<dbReference type="GO" id="GO:0070183">
    <property type="term" value="P:mitochondrial tryptophanyl-tRNA aminoacylation"/>
    <property type="evidence" value="ECO:0007669"/>
    <property type="project" value="TreeGrafter"/>
</dbReference>
<keyword evidence="8 11" id="KW-0030">Aminoacyl-tRNA synthetase</keyword>
<comment type="catalytic activity">
    <reaction evidence="10">
        <text>tRNA(Trp) + L-tryptophan + ATP = L-tryptophyl-tRNA(Trp) + AMP + diphosphate + H(+)</text>
        <dbReference type="Rhea" id="RHEA:24080"/>
        <dbReference type="Rhea" id="RHEA-COMP:9671"/>
        <dbReference type="Rhea" id="RHEA-COMP:9705"/>
        <dbReference type="ChEBI" id="CHEBI:15378"/>
        <dbReference type="ChEBI" id="CHEBI:30616"/>
        <dbReference type="ChEBI" id="CHEBI:33019"/>
        <dbReference type="ChEBI" id="CHEBI:57912"/>
        <dbReference type="ChEBI" id="CHEBI:78442"/>
        <dbReference type="ChEBI" id="CHEBI:78535"/>
        <dbReference type="ChEBI" id="CHEBI:456215"/>
        <dbReference type="EC" id="6.1.1.2"/>
    </reaction>
</comment>
<keyword evidence="7 11" id="KW-0648">Protein biosynthesis</keyword>
<dbReference type="FunFam" id="1.10.240.10:FF:000002">
    <property type="entry name" value="Tryptophan--tRNA ligase"/>
    <property type="match status" value="1"/>
</dbReference>
<evidence type="ECO:0000256" key="8">
    <source>
        <dbReference type="ARBA" id="ARBA00023146"/>
    </source>
</evidence>
<protein>
    <recommendedName>
        <fullName evidence="3">tryptophan--tRNA ligase</fullName>
        <ecNumber evidence="3">6.1.1.2</ecNumber>
    </recommendedName>
    <alternativeName>
        <fullName evidence="9">Tryptophanyl-tRNA synthetase</fullName>
    </alternativeName>
</protein>
<evidence type="ECO:0000256" key="9">
    <source>
        <dbReference type="ARBA" id="ARBA00030268"/>
    </source>
</evidence>
<dbReference type="Gene3D" id="3.40.50.620">
    <property type="entry name" value="HUPs"/>
    <property type="match status" value="1"/>
</dbReference>
<dbReference type="PRINTS" id="PR01039">
    <property type="entry name" value="TRNASYNTHTRP"/>
</dbReference>
<dbReference type="CDD" id="cd00806">
    <property type="entry name" value="TrpRS_core"/>
    <property type="match status" value="1"/>
</dbReference>